<reference evidence="1" key="1">
    <citation type="submission" date="2021-06" db="EMBL/GenBank/DDBJ databases">
        <title>Four novel Curtobacterium phages isolated from Environmental samples.</title>
        <authorList>
            <person name="Alanin K.W.S."/>
            <person name="Djurhuus A.M."/>
            <person name="Olsen N.S."/>
            <person name="Carstens A.B."/>
            <person name="Nielsen T.K."/>
            <person name="Kot W."/>
            <person name="Hansen L.H."/>
        </authorList>
    </citation>
    <scope>NUCLEOTIDE SEQUENCE</scope>
</reference>
<evidence type="ECO:0000313" key="1">
    <source>
        <dbReference type="EMBL" id="QXG07802.1"/>
    </source>
</evidence>
<evidence type="ECO:0000313" key="2">
    <source>
        <dbReference type="Proteomes" id="UP001055587"/>
    </source>
</evidence>
<protein>
    <submittedName>
        <fullName evidence="1">Uncharacterized protein</fullName>
    </submittedName>
</protein>
<accession>A0A9E6T3I3</accession>
<dbReference type="Proteomes" id="UP001055587">
    <property type="component" value="Segment"/>
</dbReference>
<sequence length="87" mass="9720">MTIRRHVPSKAPAHRNPELKQGQTYRIVGARSGSYQDYIGRYFVAAYCAGCQYLVYLHDSEDHGGYDSVSVVNSHGIEFVQVNLAEA</sequence>
<organism evidence="1 2">
    <name type="scientific">Erwinia phage Zoomie</name>
    <dbReference type="NCBI Taxonomy" id="2851072"/>
    <lineage>
        <taxon>Viruses</taxon>
        <taxon>Duplodnaviria</taxon>
        <taxon>Heunggongvirae</taxon>
        <taxon>Uroviricota</taxon>
        <taxon>Caudoviricetes</taxon>
        <taxon>Autographivirales</taxon>
        <taxon>Autoscriptoviridae</taxon>
        <taxon>Slopekvirinae</taxon>
        <taxon>Zoomievirus</taxon>
        <taxon>Zoomievirus zoomie</taxon>
    </lineage>
</organism>
<keyword evidence="2" id="KW-1185">Reference proteome</keyword>
<dbReference type="EMBL" id="MZ333135">
    <property type="protein sequence ID" value="QXG07802.1"/>
    <property type="molecule type" value="Genomic_DNA"/>
</dbReference>
<name>A0A9E6T3I3_9CAUD</name>
<proteinExistence type="predicted"/>